<comment type="caution">
    <text evidence="1">The sequence shown here is derived from an EMBL/GenBank/DDBJ whole genome shotgun (WGS) entry which is preliminary data.</text>
</comment>
<accession>A0A8X7C372</accession>
<evidence type="ECO:0000313" key="2">
    <source>
        <dbReference type="Proteomes" id="UP000886998"/>
    </source>
</evidence>
<proteinExistence type="predicted"/>
<keyword evidence="2" id="KW-1185">Reference proteome</keyword>
<dbReference type="Proteomes" id="UP000886998">
    <property type="component" value="Unassembled WGS sequence"/>
</dbReference>
<organism evidence="1 2">
    <name type="scientific">Trichonephila inaurata madagascariensis</name>
    <dbReference type="NCBI Taxonomy" id="2747483"/>
    <lineage>
        <taxon>Eukaryota</taxon>
        <taxon>Metazoa</taxon>
        <taxon>Ecdysozoa</taxon>
        <taxon>Arthropoda</taxon>
        <taxon>Chelicerata</taxon>
        <taxon>Arachnida</taxon>
        <taxon>Araneae</taxon>
        <taxon>Araneomorphae</taxon>
        <taxon>Entelegynae</taxon>
        <taxon>Araneoidea</taxon>
        <taxon>Nephilidae</taxon>
        <taxon>Trichonephila</taxon>
        <taxon>Trichonephila inaurata</taxon>
    </lineage>
</organism>
<name>A0A8X7C372_9ARAC</name>
<dbReference type="OrthoDB" id="6428838at2759"/>
<dbReference type="AlphaFoldDB" id="A0A8X7C372"/>
<evidence type="ECO:0000313" key="1">
    <source>
        <dbReference type="EMBL" id="GFY51019.1"/>
    </source>
</evidence>
<dbReference type="EMBL" id="BMAV01007849">
    <property type="protein sequence ID" value="GFY51019.1"/>
    <property type="molecule type" value="Genomic_DNA"/>
</dbReference>
<reference evidence="1" key="1">
    <citation type="submission" date="2020-08" db="EMBL/GenBank/DDBJ databases">
        <title>Multicomponent nature underlies the extraordinary mechanical properties of spider dragline silk.</title>
        <authorList>
            <person name="Kono N."/>
            <person name="Nakamura H."/>
            <person name="Mori M."/>
            <person name="Yoshida Y."/>
            <person name="Ohtoshi R."/>
            <person name="Malay A.D."/>
            <person name="Moran D.A.P."/>
            <person name="Tomita M."/>
            <person name="Numata K."/>
            <person name="Arakawa K."/>
        </authorList>
    </citation>
    <scope>NUCLEOTIDE SEQUENCE</scope>
</reference>
<gene>
    <name evidence="1" type="ORF">TNIN_428801</name>
</gene>
<protein>
    <submittedName>
        <fullName evidence="1">Uncharacterized protein</fullName>
    </submittedName>
</protein>
<sequence>MFEMLNKRYPGTKDLKDVLDVACLDLTKAKENIEYYFEEKDKLEISYTEEESAQIVASRACLALIVAECQIKKSMMGLFGR</sequence>